<organism evidence="3 4">
    <name type="scientific">Flavobacterium fluvii</name>
    <dbReference type="NCBI Taxonomy" id="468056"/>
    <lineage>
        <taxon>Bacteria</taxon>
        <taxon>Pseudomonadati</taxon>
        <taxon>Bacteroidota</taxon>
        <taxon>Flavobacteriia</taxon>
        <taxon>Flavobacteriales</taxon>
        <taxon>Flavobacteriaceae</taxon>
        <taxon>Flavobacterium</taxon>
    </lineage>
</organism>
<dbReference type="AlphaFoldDB" id="A0A1M5J3F7"/>
<protein>
    <submittedName>
        <fullName evidence="3">Methylmalonyl-CoA mutase metallochaperone MeaB</fullName>
    </submittedName>
</protein>
<feature type="domain" description="AAA+ ATPase" evidence="2">
    <location>
        <begin position="116"/>
        <end position="267"/>
    </location>
</feature>
<dbReference type="STRING" id="468056.SAMN05443549_103357"/>
<dbReference type="SUPFAM" id="SSF52540">
    <property type="entry name" value="P-loop containing nucleoside triphosphate hydrolases"/>
    <property type="match status" value="1"/>
</dbReference>
<proteinExistence type="inferred from homology"/>
<dbReference type="Pfam" id="PF03308">
    <property type="entry name" value="MeaB"/>
    <property type="match status" value="1"/>
</dbReference>
<dbReference type="InterPro" id="IPR027417">
    <property type="entry name" value="P-loop_NTPase"/>
</dbReference>
<dbReference type="GO" id="GO:0005737">
    <property type="term" value="C:cytoplasm"/>
    <property type="evidence" value="ECO:0007669"/>
    <property type="project" value="TreeGrafter"/>
</dbReference>
<sequence length="393" mass="43186">MPINKTVSLSSGFLKLFLFSLLLLFKQIILANKKEHTSSLHEKPGVSQPEFISSSAVKQVQKFRKKQPSAQELIEGILSGKTSALSRAITLVESTNVNHLAKANEVITACLPHANKSIRIGITGVPGVGKSTFIESFGNHLTSLGKKVAVLAVDPSSTISHGSILGDKTRMEELVKDPNAFIRPSASGETLGGVARKTREAITLCEAAGFDTILIETVGVGQSETAVHGMVDFFLLLKISGAGDELQGIKRGIMEMADAIVINKADGDNIKKANLAKAEFNRALHLFPTKKSGWKPTTTTCSALTHEGIPEIWKTIEQYVEFAKTNHYFIENRKEQNQYWLLETINEQLKTNFYNHPEIQKLLDATKKAVRNGEFSPFAAAQLLLNIYHDYKK</sequence>
<dbReference type="InterPro" id="IPR005129">
    <property type="entry name" value="GTPase_ArgK"/>
</dbReference>
<dbReference type="PANTHER" id="PTHR23408">
    <property type="entry name" value="METHYLMALONYL-COA MUTASE"/>
    <property type="match status" value="1"/>
</dbReference>
<dbReference type="Gene3D" id="1.10.287.130">
    <property type="match status" value="1"/>
</dbReference>
<dbReference type="SMART" id="SM00382">
    <property type="entry name" value="AAA"/>
    <property type="match status" value="1"/>
</dbReference>
<evidence type="ECO:0000259" key="2">
    <source>
        <dbReference type="SMART" id="SM00382"/>
    </source>
</evidence>
<dbReference type="Gene3D" id="3.40.50.300">
    <property type="entry name" value="P-loop containing nucleotide triphosphate hydrolases"/>
    <property type="match status" value="1"/>
</dbReference>
<dbReference type="GO" id="GO:0003924">
    <property type="term" value="F:GTPase activity"/>
    <property type="evidence" value="ECO:0007669"/>
    <property type="project" value="InterPro"/>
</dbReference>
<dbReference type="PANTHER" id="PTHR23408:SF3">
    <property type="entry name" value="METHYLMALONIC ACIDURIA TYPE A PROTEIN, MITOCHONDRIAL"/>
    <property type="match status" value="1"/>
</dbReference>
<evidence type="ECO:0000256" key="1">
    <source>
        <dbReference type="ARBA" id="ARBA00009625"/>
    </source>
</evidence>
<keyword evidence="4" id="KW-1185">Reference proteome</keyword>
<dbReference type="InterPro" id="IPR003593">
    <property type="entry name" value="AAA+_ATPase"/>
</dbReference>
<gene>
    <name evidence="3" type="ORF">SAMN05443549_103357</name>
</gene>
<name>A0A1M5J3F7_9FLAO</name>
<evidence type="ECO:0000313" key="3">
    <source>
        <dbReference type="EMBL" id="SHG35126.1"/>
    </source>
</evidence>
<reference evidence="4" key="1">
    <citation type="submission" date="2016-11" db="EMBL/GenBank/DDBJ databases">
        <authorList>
            <person name="Varghese N."/>
            <person name="Submissions S."/>
        </authorList>
    </citation>
    <scope>NUCLEOTIDE SEQUENCE [LARGE SCALE GENOMIC DNA]</scope>
    <source>
        <strain evidence="4">DSM 19978</strain>
    </source>
</reference>
<dbReference type="CDD" id="cd03114">
    <property type="entry name" value="MMAA-like"/>
    <property type="match status" value="1"/>
</dbReference>
<dbReference type="Gene3D" id="1.20.5.170">
    <property type="match status" value="1"/>
</dbReference>
<dbReference type="RefSeq" id="WP_084546142.1">
    <property type="nucleotide sequence ID" value="NZ_FQWB01000003.1"/>
</dbReference>
<dbReference type="GO" id="GO:0005525">
    <property type="term" value="F:GTP binding"/>
    <property type="evidence" value="ECO:0007669"/>
    <property type="project" value="InterPro"/>
</dbReference>
<dbReference type="Proteomes" id="UP000184516">
    <property type="component" value="Unassembled WGS sequence"/>
</dbReference>
<dbReference type="NCBIfam" id="TIGR00750">
    <property type="entry name" value="lao"/>
    <property type="match status" value="1"/>
</dbReference>
<comment type="similarity">
    <text evidence="1">Belongs to the SIMIBI class G3E GTPase family. ArgK/MeaB subfamily.</text>
</comment>
<dbReference type="NCBIfam" id="NF006958">
    <property type="entry name" value="PRK09435.1"/>
    <property type="match status" value="1"/>
</dbReference>
<evidence type="ECO:0000313" key="4">
    <source>
        <dbReference type="Proteomes" id="UP000184516"/>
    </source>
</evidence>
<dbReference type="EMBL" id="FQWB01000003">
    <property type="protein sequence ID" value="SHG35126.1"/>
    <property type="molecule type" value="Genomic_DNA"/>
</dbReference>
<accession>A0A1M5J3F7</accession>
<dbReference type="OrthoDB" id="9778292at2"/>